<keyword evidence="2" id="KW-0963">Cytoplasm</keyword>
<evidence type="ECO:0000313" key="4">
    <source>
        <dbReference type="EMBL" id="MEB3101224.1"/>
    </source>
</evidence>
<comment type="catalytic activity">
    <reaction evidence="2">
        <text>DNA(n) + a 2'-deoxyribonucleoside 5'-triphosphate = DNA(n+1) + diphosphate</text>
        <dbReference type="Rhea" id="RHEA:22508"/>
        <dbReference type="Rhea" id="RHEA-COMP:17339"/>
        <dbReference type="Rhea" id="RHEA-COMP:17340"/>
        <dbReference type="ChEBI" id="CHEBI:33019"/>
        <dbReference type="ChEBI" id="CHEBI:61560"/>
        <dbReference type="ChEBI" id="CHEBI:173112"/>
        <dbReference type="EC" id="2.7.7.7"/>
    </reaction>
</comment>
<keyword evidence="2" id="KW-0515">Mutator protein</keyword>
<dbReference type="SUPFAM" id="SSF56672">
    <property type="entry name" value="DNA/RNA polymerases"/>
    <property type="match status" value="1"/>
</dbReference>
<gene>
    <name evidence="2" type="primary">dinB</name>
    <name evidence="4" type="ORF">VF724_06050</name>
</gene>
<feature type="active site" evidence="2">
    <location>
        <position position="107"/>
    </location>
</feature>
<dbReference type="NCBIfam" id="NF002848">
    <property type="entry name" value="PRK03103.1"/>
    <property type="match status" value="1"/>
</dbReference>
<feature type="binding site" evidence="2">
    <location>
        <position position="106"/>
    </location>
    <ligand>
        <name>Mg(2+)</name>
        <dbReference type="ChEBI" id="CHEBI:18420"/>
    </ligand>
</feature>
<dbReference type="Pfam" id="PF11799">
    <property type="entry name" value="IMS_C"/>
    <property type="match status" value="1"/>
</dbReference>
<dbReference type="PROSITE" id="PS50173">
    <property type="entry name" value="UMUC"/>
    <property type="match status" value="1"/>
</dbReference>
<dbReference type="Gene3D" id="3.30.1490.100">
    <property type="entry name" value="DNA polymerase, Y-family, little finger domain"/>
    <property type="match status" value="1"/>
</dbReference>
<protein>
    <recommendedName>
        <fullName evidence="2">DNA polymerase IV</fullName>
        <shortName evidence="2">Pol IV</shortName>
        <ecNumber evidence="2">2.7.7.7</ecNumber>
    </recommendedName>
</protein>
<keyword evidence="2" id="KW-0479">Metal-binding</keyword>
<dbReference type="CDD" id="cd01700">
    <property type="entry name" value="PolY_Pol_V_umuC"/>
    <property type="match status" value="1"/>
</dbReference>
<dbReference type="Gene3D" id="3.30.70.270">
    <property type="match status" value="1"/>
</dbReference>
<dbReference type="EC" id="2.7.7.7" evidence="2"/>
<evidence type="ECO:0000259" key="3">
    <source>
        <dbReference type="PROSITE" id="PS50173"/>
    </source>
</evidence>
<dbReference type="Pfam" id="PF00817">
    <property type="entry name" value="IMS"/>
    <property type="match status" value="1"/>
</dbReference>
<dbReference type="InterPro" id="IPR022880">
    <property type="entry name" value="DNApol_IV"/>
</dbReference>
<comment type="caution">
    <text evidence="4">The sequence shown here is derived from an EMBL/GenBank/DDBJ whole genome shotgun (WGS) entry which is preliminary data.</text>
</comment>
<feature type="binding site" evidence="2">
    <location>
        <position position="10"/>
    </location>
    <ligand>
        <name>Mg(2+)</name>
        <dbReference type="ChEBI" id="CHEBI:18420"/>
    </ligand>
</feature>
<dbReference type="SUPFAM" id="SSF100879">
    <property type="entry name" value="Lesion bypass DNA polymerase (Y-family), little finger domain"/>
    <property type="match status" value="1"/>
</dbReference>
<dbReference type="InterPro" id="IPR017961">
    <property type="entry name" value="DNA_pol_Y-fam_little_finger"/>
</dbReference>
<dbReference type="PANTHER" id="PTHR11076:SF35">
    <property type="entry name" value="DNA REPAIR PROTEIN HOMOLOG YOBH"/>
    <property type="match status" value="1"/>
</dbReference>
<dbReference type="EMBL" id="JAYJLD010000006">
    <property type="protein sequence ID" value="MEB3101224.1"/>
    <property type="molecule type" value="Genomic_DNA"/>
</dbReference>
<feature type="domain" description="UmuC" evidence="3">
    <location>
        <begin position="6"/>
        <end position="191"/>
    </location>
</feature>
<keyword evidence="2" id="KW-0227">DNA damage</keyword>
<dbReference type="PANTHER" id="PTHR11076">
    <property type="entry name" value="DNA REPAIR POLYMERASE UMUC / TRANSFERASE FAMILY MEMBER"/>
    <property type="match status" value="1"/>
</dbReference>
<dbReference type="HAMAP" id="MF_01113">
    <property type="entry name" value="DNApol_IV"/>
    <property type="match status" value="1"/>
</dbReference>
<comment type="cofactor">
    <cofactor evidence="2">
        <name>Mg(2+)</name>
        <dbReference type="ChEBI" id="CHEBI:18420"/>
    </cofactor>
    <text evidence="2">Binds 2 magnesium ions per subunit.</text>
</comment>
<feature type="site" description="Substrate discrimination" evidence="2">
    <location>
        <position position="15"/>
    </location>
</feature>
<organism evidence="4 5">
    <name type="scientific">Ferviditalea candida</name>
    <dbReference type="NCBI Taxonomy" id="3108399"/>
    <lineage>
        <taxon>Bacteria</taxon>
        <taxon>Bacillati</taxon>
        <taxon>Bacillota</taxon>
        <taxon>Bacilli</taxon>
        <taxon>Bacillales</taxon>
        <taxon>Paenibacillaceae</taxon>
        <taxon>Ferviditalea</taxon>
    </lineage>
</organism>
<keyword evidence="2" id="KW-0239">DNA-directed DNA polymerase</keyword>
<accession>A0ABU5ZFE3</accession>
<keyword evidence="5" id="KW-1185">Reference proteome</keyword>
<comment type="subcellular location">
    <subcellularLocation>
        <location evidence="2">Cytoplasm</location>
    </subcellularLocation>
</comment>
<dbReference type="Gene3D" id="3.40.1170.60">
    <property type="match status" value="1"/>
</dbReference>
<keyword evidence="2" id="KW-0548">Nucleotidyltransferase</keyword>
<comment type="similarity">
    <text evidence="1 2">Belongs to the DNA polymerase type-Y family.</text>
</comment>
<dbReference type="InterPro" id="IPR043502">
    <property type="entry name" value="DNA/RNA_pol_sf"/>
</dbReference>
<dbReference type="Proteomes" id="UP001310386">
    <property type="component" value="Unassembled WGS sequence"/>
</dbReference>
<evidence type="ECO:0000313" key="5">
    <source>
        <dbReference type="Proteomes" id="UP001310386"/>
    </source>
</evidence>
<dbReference type="InterPro" id="IPR036775">
    <property type="entry name" value="DNA_pol_Y-fam_lit_finger_sf"/>
</dbReference>
<proteinExistence type="inferred from homology"/>
<name>A0ABU5ZFE3_9BACL</name>
<comment type="function">
    <text evidence="2">Poorly processive, error-prone DNA polymerase involved in untargeted mutagenesis. Copies undamaged DNA at stalled replication forks, which arise in vivo from mismatched or misaligned primer ends. These misaligned primers can be extended by PolIV. Exhibits no 3'-5' exonuclease (proofreading) activity. May be involved in translesional synthesis, in conjunction with the beta clamp from PolIII.</text>
</comment>
<keyword evidence="2" id="KW-0808">Transferase</keyword>
<dbReference type="InterPro" id="IPR001126">
    <property type="entry name" value="UmuC"/>
</dbReference>
<keyword evidence="2" id="KW-0238">DNA-binding</keyword>
<dbReference type="Gene3D" id="1.10.150.20">
    <property type="entry name" value="5' to 3' exonuclease, C-terminal subdomain"/>
    <property type="match status" value="1"/>
</dbReference>
<evidence type="ECO:0000256" key="1">
    <source>
        <dbReference type="ARBA" id="ARBA00010945"/>
    </source>
</evidence>
<dbReference type="RefSeq" id="WP_371753334.1">
    <property type="nucleotide sequence ID" value="NZ_JAYJLD010000006.1"/>
</dbReference>
<evidence type="ECO:0000256" key="2">
    <source>
        <dbReference type="HAMAP-Rule" id="MF_01113"/>
    </source>
</evidence>
<keyword evidence="2" id="KW-0460">Magnesium</keyword>
<comment type="subunit">
    <text evidence="2">Monomer.</text>
</comment>
<keyword evidence="2" id="KW-0234">DNA repair</keyword>
<sequence length="410" mass="45459">MADKIIFLVDMQSFYASVEKVANPQYKDRPVVVAGDPARRSGVLLAACPIAKKHGAATGMRLGEALKQCPELAVVRPRMQEYINVSIRISEILERYSDLVEPYSIDEQFVDVTGSLVLFGDPETIARSIQQAVLEETGIYARVGIGPNKVLAKIACDNFAKKIGPGIFRLTEENMRQMMWPLPVTGMFGIGSRMDRHLRRLGIHTIGDLANFPLERLTRLWGIQGHVLWMTANGIDYSPVSPATHEAQKAIGHHMTLPRDYAAAEEIHVILLELSEEVCRRARSKRVKGETVTVGCRGADFDHPTGFHRQMKLSDATNHGADVYRAAVKLLEKHWDGLPVRSVGVTLSQFSPDTQVQLHLFRDLDKERRLDSAIDAIKAKYGTVAVVRAASLTKAGQAYDRAGKIGGHYK</sequence>
<reference evidence="4" key="1">
    <citation type="submission" date="2023-12" db="EMBL/GenBank/DDBJ databases">
        <title>Fervidustalea candida gen. nov., sp. nov., a novel member of the family Paenibacillaceae isolated from a geothermal area.</title>
        <authorList>
            <person name="Li W.-J."/>
            <person name="Jiao J.-Y."/>
            <person name="Chen Y."/>
        </authorList>
    </citation>
    <scope>NUCLEOTIDE SEQUENCE</scope>
    <source>
        <strain evidence="4">SYSU GA230002</strain>
    </source>
</reference>
<dbReference type="InterPro" id="IPR043128">
    <property type="entry name" value="Rev_trsase/Diguanyl_cyclase"/>
</dbReference>
<dbReference type="InterPro" id="IPR050116">
    <property type="entry name" value="DNA_polymerase-Y"/>
</dbReference>
<keyword evidence="2" id="KW-0235">DNA replication</keyword>